<protein>
    <recommendedName>
        <fullName evidence="4">Large ribosomal subunit protein uL13</fullName>
    </recommendedName>
</protein>
<dbReference type="NCBIfam" id="TIGR01066">
    <property type="entry name" value="rplM_bact"/>
    <property type="match status" value="1"/>
</dbReference>
<comment type="similarity">
    <text evidence="1 4 5">Belongs to the universal ribosomal protein uL13 family.</text>
</comment>
<dbReference type="RefSeq" id="WP_201946803.1">
    <property type="nucleotide sequence ID" value="NZ_JAERRJ010000004.1"/>
</dbReference>
<gene>
    <name evidence="4 6 7" type="primary">rplM</name>
    <name evidence="7" type="ORF">JK358_11995</name>
</gene>
<evidence type="ECO:0000256" key="4">
    <source>
        <dbReference type="HAMAP-Rule" id="MF_01366"/>
    </source>
</evidence>
<dbReference type="EMBL" id="JAERRJ010000004">
    <property type="protein sequence ID" value="MBL1075115.1"/>
    <property type="molecule type" value="Genomic_DNA"/>
</dbReference>
<comment type="caution">
    <text evidence="7">The sequence shown here is derived from an EMBL/GenBank/DDBJ whole genome shotgun (WGS) entry which is preliminary data.</text>
</comment>
<dbReference type="PANTHER" id="PTHR11545:SF2">
    <property type="entry name" value="LARGE RIBOSOMAL SUBUNIT PROTEIN UL13M"/>
    <property type="match status" value="1"/>
</dbReference>
<comment type="subunit">
    <text evidence="4">Part of the 50S ribosomal subunit.</text>
</comment>
<keyword evidence="3 4" id="KW-0687">Ribonucleoprotein</keyword>
<dbReference type="InterPro" id="IPR005822">
    <property type="entry name" value="Ribosomal_uL13"/>
</dbReference>
<organism evidence="7 8">
    <name type="scientific">Nocardia acididurans</name>
    <dbReference type="NCBI Taxonomy" id="2802282"/>
    <lineage>
        <taxon>Bacteria</taxon>
        <taxon>Bacillati</taxon>
        <taxon>Actinomycetota</taxon>
        <taxon>Actinomycetes</taxon>
        <taxon>Mycobacteriales</taxon>
        <taxon>Nocardiaceae</taxon>
        <taxon>Nocardia</taxon>
    </lineage>
</organism>
<evidence type="ECO:0000256" key="2">
    <source>
        <dbReference type="ARBA" id="ARBA00022980"/>
    </source>
</evidence>
<dbReference type="Proteomes" id="UP000602198">
    <property type="component" value="Unassembled WGS sequence"/>
</dbReference>
<dbReference type="PANTHER" id="PTHR11545">
    <property type="entry name" value="RIBOSOMAL PROTEIN L13"/>
    <property type="match status" value="1"/>
</dbReference>
<dbReference type="PIRSF" id="PIRSF002181">
    <property type="entry name" value="Ribosomal_L13"/>
    <property type="match status" value="1"/>
</dbReference>
<comment type="function">
    <text evidence="4 6">This protein is one of the early assembly proteins of the 50S ribosomal subunit, although it is not seen to bind rRNA by itself. It is important during the early stages of 50S assembly.</text>
</comment>
<evidence type="ECO:0000313" key="8">
    <source>
        <dbReference type="Proteomes" id="UP000602198"/>
    </source>
</evidence>
<sequence length="147" mass="15939">MPTYSPKAGDVTRKWYVIDATDVVLGRLAVQAATILRGKNKPTYAPNVDGGDFVIIINADKVAVSGNKRQDKFIHTHSGHPGGLKSRSVGEILDTRPDRLVERAVKGMIPKNKLGNKIAGKLKVYAGPTHPHAAQQPIPFEIKQVAQ</sequence>
<dbReference type="Pfam" id="PF00572">
    <property type="entry name" value="Ribosomal_L13"/>
    <property type="match status" value="1"/>
</dbReference>
<dbReference type="InterPro" id="IPR005823">
    <property type="entry name" value="Ribosomal_uL13_bac-type"/>
</dbReference>
<accession>A0ABS1M4L1</accession>
<dbReference type="HAMAP" id="MF_01366">
    <property type="entry name" value="Ribosomal_uL13"/>
    <property type="match status" value="1"/>
</dbReference>
<evidence type="ECO:0000256" key="3">
    <source>
        <dbReference type="ARBA" id="ARBA00023274"/>
    </source>
</evidence>
<dbReference type="Gene3D" id="3.90.1180.10">
    <property type="entry name" value="Ribosomal protein L13"/>
    <property type="match status" value="1"/>
</dbReference>
<name>A0ABS1M4L1_9NOCA</name>
<dbReference type="GO" id="GO:0005840">
    <property type="term" value="C:ribosome"/>
    <property type="evidence" value="ECO:0007669"/>
    <property type="project" value="UniProtKB-KW"/>
</dbReference>
<evidence type="ECO:0000256" key="1">
    <source>
        <dbReference type="ARBA" id="ARBA00006227"/>
    </source>
</evidence>
<proteinExistence type="inferred from homology"/>
<dbReference type="CDD" id="cd00392">
    <property type="entry name" value="Ribosomal_L13"/>
    <property type="match status" value="1"/>
</dbReference>
<dbReference type="PROSITE" id="PS00783">
    <property type="entry name" value="RIBOSOMAL_L13"/>
    <property type="match status" value="1"/>
</dbReference>
<dbReference type="SUPFAM" id="SSF52161">
    <property type="entry name" value="Ribosomal protein L13"/>
    <property type="match status" value="1"/>
</dbReference>
<evidence type="ECO:0000313" key="7">
    <source>
        <dbReference type="EMBL" id="MBL1075115.1"/>
    </source>
</evidence>
<dbReference type="InterPro" id="IPR023563">
    <property type="entry name" value="Ribosomal_uL13_CS"/>
</dbReference>
<dbReference type="InterPro" id="IPR036899">
    <property type="entry name" value="Ribosomal_uL13_sf"/>
</dbReference>
<keyword evidence="8" id="KW-1185">Reference proteome</keyword>
<reference evidence="7 8" key="1">
    <citation type="submission" date="2021-01" db="EMBL/GenBank/DDBJ databases">
        <title>WGS of actinomycetes isolated from Thailand.</title>
        <authorList>
            <person name="Thawai C."/>
        </authorList>
    </citation>
    <scope>NUCLEOTIDE SEQUENCE [LARGE SCALE GENOMIC DNA]</scope>
    <source>
        <strain evidence="7 8">LPG 2</strain>
    </source>
</reference>
<evidence type="ECO:0000256" key="6">
    <source>
        <dbReference type="RuleBase" id="RU003878"/>
    </source>
</evidence>
<evidence type="ECO:0000256" key="5">
    <source>
        <dbReference type="RuleBase" id="RU003877"/>
    </source>
</evidence>
<keyword evidence="2 4" id="KW-0689">Ribosomal protein</keyword>